<dbReference type="InterPro" id="IPR029058">
    <property type="entry name" value="AB_hydrolase_fold"/>
</dbReference>
<dbReference type="PANTHER" id="PTHR11010:SF117">
    <property type="entry name" value="SERINE PROTEASE 16"/>
    <property type="match status" value="1"/>
</dbReference>
<keyword evidence="4" id="KW-0378">Hydrolase</keyword>
<dbReference type="EMBL" id="MLKD01000002">
    <property type="protein sequence ID" value="OQE29479.1"/>
    <property type="molecule type" value="Genomic_DNA"/>
</dbReference>
<feature type="signal peptide" evidence="6">
    <location>
        <begin position="1"/>
        <end position="19"/>
    </location>
</feature>
<organism evidence="7 8">
    <name type="scientific">Penicillium steckii</name>
    <dbReference type="NCBI Taxonomy" id="303698"/>
    <lineage>
        <taxon>Eukaryota</taxon>
        <taxon>Fungi</taxon>
        <taxon>Dikarya</taxon>
        <taxon>Ascomycota</taxon>
        <taxon>Pezizomycotina</taxon>
        <taxon>Eurotiomycetes</taxon>
        <taxon>Eurotiomycetidae</taxon>
        <taxon>Eurotiales</taxon>
        <taxon>Aspergillaceae</taxon>
        <taxon>Penicillium</taxon>
    </lineage>
</organism>
<evidence type="ECO:0000256" key="2">
    <source>
        <dbReference type="ARBA" id="ARBA00022670"/>
    </source>
</evidence>
<dbReference type="Pfam" id="PF05577">
    <property type="entry name" value="Peptidase_S28"/>
    <property type="match status" value="2"/>
</dbReference>
<dbReference type="Proteomes" id="UP000191285">
    <property type="component" value="Unassembled WGS sequence"/>
</dbReference>
<feature type="chain" id="PRO_5010733409" evidence="6">
    <location>
        <begin position="20"/>
        <end position="217"/>
    </location>
</feature>
<evidence type="ECO:0000256" key="5">
    <source>
        <dbReference type="ARBA" id="ARBA00023180"/>
    </source>
</evidence>
<sequence>MLPYISIFTFLAAAIGVDARTPGNIPQAFKSHFFRAPLDHFNESDHRTFNNRYFVNDTYYRPGGPVFLYDSGEIGLTPSTVAQFLVEMGAESSIMKLAKRHHDQALEDVILFANNFQLKHLDHNLTAGNTLWIFIGSSYPGSRAAFARLRSPETFYASWASSAVIKSRDDGSAYFDTVQRAMPESCKSDYLAAIKYMDEILDGNHGKKTYSNLQKLI</sequence>
<evidence type="ECO:0000256" key="4">
    <source>
        <dbReference type="ARBA" id="ARBA00022801"/>
    </source>
</evidence>
<evidence type="ECO:0000256" key="6">
    <source>
        <dbReference type="SAM" id="SignalP"/>
    </source>
</evidence>
<keyword evidence="5" id="KW-0325">Glycoprotein</keyword>
<dbReference type="GO" id="GO:0072330">
    <property type="term" value="P:monocarboxylic acid biosynthetic process"/>
    <property type="evidence" value="ECO:0007669"/>
    <property type="project" value="UniProtKB-ARBA"/>
</dbReference>
<evidence type="ECO:0000256" key="3">
    <source>
        <dbReference type="ARBA" id="ARBA00022729"/>
    </source>
</evidence>
<dbReference type="AlphaFoldDB" id="A0A1V6TUH4"/>
<dbReference type="GO" id="GO:0008239">
    <property type="term" value="F:dipeptidyl-peptidase activity"/>
    <property type="evidence" value="ECO:0007669"/>
    <property type="project" value="TreeGrafter"/>
</dbReference>
<dbReference type="PANTHER" id="PTHR11010">
    <property type="entry name" value="PROTEASE S28 PRO-X CARBOXYPEPTIDASE-RELATED"/>
    <property type="match status" value="1"/>
</dbReference>
<evidence type="ECO:0000313" key="8">
    <source>
        <dbReference type="Proteomes" id="UP000191285"/>
    </source>
</evidence>
<keyword evidence="3 6" id="KW-0732">Signal</keyword>
<proteinExistence type="inferred from homology"/>
<dbReference type="GO" id="GO:0006508">
    <property type="term" value="P:proteolysis"/>
    <property type="evidence" value="ECO:0007669"/>
    <property type="project" value="UniProtKB-KW"/>
</dbReference>
<reference evidence="8" key="1">
    <citation type="journal article" date="2017" name="Nat. Microbiol.">
        <title>Global analysis of biosynthetic gene clusters reveals vast potential of secondary metabolite production in Penicillium species.</title>
        <authorList>
            <person name="Nielsen J.C."/>
            <person name="Grijseels S."/>
            <person name="Prigent S."/>
            <person name="Ji B."/>
            <person name="Dainat J."/>
            <person name="Nielsen K.F."/>
            <person name="Frisvad J.C."/>
            <person name="Workman M."/>
            <person name="Nielsen J."/>
        </authorList>
    </citation>
    <scope>NUCLEOTIDE SEQUENCE [LARGE SCALE GENOMIC DNA]</scope>
    <source>
        <strain evidence="8">IBT 24891</strain>
    </source>
</reference>
<evidence type="ECO:0000313" key="7">
    <source>
        <dbReference type="EMBL" id="OQE29479.1"/>
    </source>
</evidence>
<dbReference type="GO" id="GO:0017000">
    <property type="term" value="P:antibiotic biosynthetic process"/>
    <property type="evidence" value="ECO:0007669"/>
    <property type="project" value="UniProtKB-ARBA"/>
</dbReference>
<keyword evidence="2" id="KW-0645">Protease</keyword>
<comment type="caution">
    <text evidence="7">The sequence shown here is derived from an EMBL/GenBank/DDBJ whole genome shotgun (WGS) entry which is preliminary data.</text>
</comment>
<dbReference type="InterPro" id="IPR008758">
    <property type="entry name" value="Peptidase_S28"/>
</dbReference>
<name>A0A1V6TUH4_9EURO</name>
<protein>
    <submittedName>
        <fullName evidence="7">Uncharacterized protein</fullName>
    </submittedName>
</protein>
<accession>A0A1V6TUH4</accession>
<dbReference type="OrthoDB" id="1735038at2759"/>
<dbReference type="GO" id="GO:0070008">
    <property type="term" value="F:serine-type exopeptidase activity"/>
    <property type="evidence" value="ECO:0007669"/>
    <property type="project" value="InterPro"/>
</dbReference>
<dbReference type="Gene3D" id="3.40.50.1820">
    <property type="entry name" value="alpha/beta hydrolase"/>
    <property type="match status" value="1"/>
</dbReference>
<evidence type="ECO:0000256" key="1">
    <source>
        <dbReference type="ARBA" id="ARBA00011079"/>
    </source>
</evidence>
<keyword evidence="8" id="KW-1185">Reference proteome</keyword>
<gene>
    <name evidence="7" type="ORF">PENSTE_c002G01188</name>
</gene>
<comment type="similarity">
    <text evidence="1">Belongs to the peptidase S28 family.</text>
</comment>